<keyword evidence="1" id="KW-0732">Signal</keyword>
<dbReference type="PANTHER" id="PTHR24020">
    <property type="entry name" value="COLLAGEN ALPHA"/>
    <property type="match status" value="1"/>
</dbReference>
<evidence type="ECO:0000313" key="3">
    <source>
        <dbReference type="Proteomes" id="UP000887566"/>
    </source>
</evidence>
<organism evidence="3 4">
    <name type="scientific">Plectus sambesii</name>
    <dbReference type="NCBI Taxonomy" id="2011161"/>
    <lineage>
        <taxon>Eukaryota</taxon>
        <taxon>Metazoa</taxon>
        <taxon>Ecdysozoa</taxon>
        <taxon>Nematoda</taxon>
        <taxon>Chromadorea</taxon>
        <taxon>Plectida</taxon>
        <taxon>Plectina</taxon>
        <taxon>Plectoidea</taxon>
        <taxon>Plectidae</taxon>
        <taxon>Plectus</taxon>
    </lineage>
</organism>
<dbReference type="PRINTS" id="PR00453">
    <property type="entry name" value="VWFADOMAIN"/>
</dbReference>
<dbReference type="Pfam" id="PF00092">
    <property type="entry name" value="VWA"/>
    <property type="match status" value="1"/>
</dbReference>
<evidence type="ECO:0000256" key="1">
    <source>
        <dbReference type="SAM" id="SignalP"/>
    </source>
</evidence>
<dbReference type="SMART" id="SM00327">
    <property type="entry name" value="VWA"/>
    <property type="match status" value="1"/>
</dbReference>
<dbReference type="PROSITE" id="PS50234">
    <property type="entry name" value="VWFA"/>
    <property type="match status" value="1"/>
</dbReference>
<keyword evidence="3" id="KW-1185">Reference proteome</keyword>
<evidence type="ECO:0000313" key="4">
    <source>
        <dbReference type="WBParaSite" id="PSAMB.scaffold1930size26589.g15569.t1"/>
    </source>
</evidence>
<sequence length="253" mass="27543">MALSLLLVSITVLYFSPTACIPIDNGLVLKQRLVSAGPPTKVCNSVADVMFIVDGSTSIGEDNFEIVRIFLRGAVETLTAQAASTWYSTVQFSGIARTEFSFKTFGDDSEKVKDYFSKMPYLRGTTTIGKAIDYAIAKEMTAASGNREGIEDIVIVITDGRSSDDPKPPADRLRALGAQTFAIGITNAVDKDQLVAIAGSNDSVIFVTDFTKLDNTAKETLLSKRKCVTVTRKHLKRDFTALCIQAIFSQFRV</sequence>
<dbReference type="InterPro" id="IPR050525">
    <property type="entry name" value="ECM_Assembly_Org"/>
</dbReference>
<feature type="domain" description="VWFA" evidence="2">
    <location>
        <begin position="48"/>
        <end position="221"/>
    </location>
</feature>
<dbReference type="PANTHER" id="PTHR24020:SF87">
    <property type="entry name" value="COLLAGEN ALPHA-1(VI) CHAIN-LIKE"/>
    <property type="match status" value="1"/>
</dbReference>
<dbReference type="AlphaFoldDB" id="A0A914VFB5"/>
<dbReference type="InterPro" id="IPR002035">
    <property type="entry name" value="VWF_A"/>
</dbReference>
<proteinExistence type="predicted"/>
<feature type="signal peptide" evidence="1">
    <location>
        <begin position="1"/>
        <end position="20"/>
    </location>
</feature>
<accession>A0A914VFB5</accession>
<feature type="chain" id="PRO_5037218401" evidence="1">
    <location>
        <begin position="21"/>
        <end position="253"/>
    </location>
</feature>
<dbReference type="Proteomes" id="UP000887566">
    <property type="component" value="Unplaced"/>
</dbReference>
<name>A0A914VFB5_9BILA</name>
<dbReference type="SUPFAM" id="SSF53300">
    <property type="entry name" value="vWA-like"/>
    <property type="match status" value="1"/>
</dbReference>
<protein>
    <submittedName>
        <fullName evidence="4">VWFA domain-containing protein</fullName>
    </submittedName>
</protein>
<evidence type="ECO:0000259" key="2">
    <source>
        <dbReference type="PROSITE" id="PS50234"/>
    </source>
</evidence>
<dbReference type="Gene3D" id="3.40.50.410">
    <property type="entry name" value="von Willebrand factor, type A domain"/>
    <property type="match status" value="1"/>
</dbReference>
<dbReference type="WBParaSite" id="PSAMB.scaffold1930size26589.g15569.t1">
    <property type="protein sequence ID" value="PSAMB.scaffold1930size26589.g15569.t1"/>
    <property type="gene ID" value="PSAMB.scaffold1930size26589.g15569"/>
</dbReference>
<dbReference type="InterPro" id="IPR036465">
    <property type="entry name" value="vWFA_dom_sf"/>
</dbReference>
<reference evidence="4" key="1">
    <citation type="submission" date="2022-11" db="UniProtKB">
        <authorList>
            <consortium name="WormBaseParasite"/>
        </authorList>
    </citation>
    <scope>IDENTIFICATION</scope>
</reference>